<evidence type="ECO:0000256" key="5">
    <source>
        <dbReference type="ARBA" id="ARBA00022691"/>
    </source>
</evidence>
<dbReference type="PRINTS" id="PR00507">
    <property type="entry name" value="N12N6MTFRASE"/>
</dbReference>
<dbReference type="Proteomes" id="UP000403266">
    <property type="component" value="Unassembled WGS sequence"/>
</dbReference>
<name>A0A5N7MRT1_9HYPH</name>
<evidence type="ECO:0000256" key="2">
    <source>
        <dbReference type="ARBA" id="ARBA00011900"/>
    </source>
</evidence>
<keyword evidence="4 9" id="KW-0808">Transferase</keyword>
<dbReference type="InterPro" id="IPR011639">
    <property type="entry name" value="MethylTrfase_TaqI-like_dom"/>
</dbReference>
<comment type="similarity">
    <text evidence="1">Belongs to the N(4)/N(6)-methyltransferase family.</text>
</comment>
<dbReference type="GO" id="GO:0032259">
    <property type="term" value="P:methylation"/>
    <property type="evidence" value="ECO:0007669"/>
    <property type="project" value="UniProtKB-KW"/>
</dbReference>
<keyword evidence="5" id="KW-0949">S-adenosyl-L-methionine</keyword>
<dbReference type="OrthoDB" id="9806213at2"/>
<organism evidence="9 10">
    <name type="scientific">Microvirga tunisiensis</name>
    <dbReference type="NCBI Taxonomy" id="2108360"/>
    <lineage>
        <taxon>Bacteria</taxon>
        <taxon>Pseudomonadati</taxon>
        <taxon>Pseudomonadota</taxon>
        <taxon>Alphaproteobacteria</taxon>
        <taxon>Hyphomicrobiales</taxon>
        <taxon>Methylobacteriaceae</taxon>
        <taxon>Microvirga</taxon>
    </lineage>
</organism>
<evidence type="ECO:0000256" key="7">
    <source>
        <dbReference type="SAM" id="MobiDB-lite"/>
    </source>
</evidence>
<dbReference type="PANTHER" id="PTHR33841:SF5">
    <property type="entry name" value="DNA METHYLASE (MODIFICATION METHYLASE) (METHYLTRANSFERASE)-RELATED"/>
    <property type="match status" value="1"/>
</dbReference>
<dbReference type="PANTHER" id="PTHR33841">
    <property type="entry name" value="DNA METHYLTRANSFERASE YEEA-RELATED"/>
    <property type="match status" value="1"/>
</dbReference>
<dbReference type="Gene3D" id="3.40.50.150">
    <property type="entry name" value="Vaccinia Virus protein VP39"/>
    <property type="match status" value="1"/>
</dbReference>
<accession>A0A5N7MRT1</accession>
<evidence type="ECO:0000256" key="3">
    <source>
        <dbReference type="ARBA" id="ARBA00022603"/>
    </source>
</evidence>
<comment type="catalytic activity">
    <reaction evidence="6">
        <text>a 2'-deoxyadenosine in DNA + S-adenosyl-L-methionine = an N(6)-methyl-2'-deoxyadenosine in DNA + S-adenosyl-L-homocysteine + H(+)</text>
        <dbReference type="Rhea" id="RHEA:15197"/>
        <dbReference type="Rhea" id="RHEA-COMP:12418"/>
        <dbReference type="Rhea" id="RHEA-COMP:12419"/>
        <dbReference type="ChEBI" id="CHEBI:15378"/>
        <dbReference type="ChEBI" id="CHEBI:57856"/>
        <dbReference type="ChEBI" id="CHEBI:59789"/>
        <dbReference type="ChEBI" id="CHEBI:90615"/>
        <dbReference type="ChEBI" id="CHEBI:90616"/>
        <dbReference type="EC" id="2.1.1.72"/>
    </reaction>
</comment>
<reference evidence="9 10" key="1">
    <citation type="journal article" date="2019" name="Syst. Appl. Microbiol.">
        <title>Microvirga tunisiensis sp. nov., a root nodule symbiotic bacterium isolated from Lupinus micranthus and L. luteus grown in Northern Tunisia.</title>
        <authorList>
            <person name="Msaddak A."/>
            <person name="Rejili M."/>
            <person name="Duran D."/>
            <person name="Mars M."/>
            <person name="Palacios J.M."/>
            <person name="Ruiz-Argueso T."/>
            <person name="Rey L."/>
            <person name="Imperial J."/>
        </authorList>
    </citation>
    <scope>NUCLEOTIDE SEQUENCE [LARGE SCALE GENOMIC DNA]</scope>
    <source>
        <strain evidence="9 10">Lmie10</strain>
    </source>
</reference>
<dbReference type="InterPro" id="IPR029063">
    <property type="entry name" value="SAM-dependent_MTases_sf"/>
</dbReference>
<feature type="region of interest" description="Disordered" evidence="7">
    <location>
        <begin position="337"/>
        <end position="360"/>
    </location>
</feature>
<keyword evidence="10" id="KW-1185">Reference proteome</keyword>
<sequence>MPMLIPQDERELAIEILHAATALYTTTSVVDVLLDRIGWPDADGKLIDPSAGDGAFLVQALARLSTPKDDLVSLSRVHGWELHPGAVASGRERIVRHLQIKGWTLDVAQEGARRVIHEGDFLTDGPKEGCFRFIAGNPPFMRFGHLPEFFKSIYRQVLPDVARGDLLHAFLERCVQIMPEDGIIGCISSDRWLINETSANLRRCLGQKVGISHVARLDASTSFYQPKSRRRGSPPRIHPVEIVLQPSKCALQRLTDAPVSPDGVVGEVAETPVLGDIATVRIAPWLGPHGIFVLDADKATALPQAELVPAVDTDDVDPEKDQLGTPTRYAIRTRRDIEPSPEVQGHLRGELGRMPKRGQRSTWWMPPETITLSLNKPALLIPRIGKRIRPIRLPAGILPINHNLYIIEGSGSVSLDAIEDILRSSATHAWLERNAPRLENGYFDIRSGLIRRIPVTDHSQQIH</sequence>
<evidence type="ECO:0000313" key="9">
    <source>
        <dbReference type="EMBL" id="MPR29707.1"/>
    </source>
</evidence>
<evidence type="ECO:0000259" key="8">
    <source>
        <dbReference type="Pfam" id="PF07669"/>
    </source>
</evidence>
<dbReference type="Pfam" id="PF07669">
    <property type="entry name" value="Eco57I"/>
    <property type="match status" value="1"/>
</dbReference>
<dbReference type="AlphaFoldDB" id="A0A5N7MRT1"/>
<dbReference type="EMBL" id="VOSK01000259">
    <property type="protein sequence ID" value="MPR29707.1"/>
    <property type="molecule type" value="Genomic_DNA"/>
</dbReference>
<evidence type="ECO:0000256" key="4">
    <source>
        <dbReference type="ARBA" id="ARBA00022679"/>
    </source>
</evidence>
<evidence type="ECO:0000313" key="10">
    <source>
        <dbReference type="Proteomes" id="UP000403266"/>
    </source>
</evidence>
<gene>
    <name evidence="9" type="ORF">FS320_32665</name>
</gene>
<feature type="domain" description="Type II methyltransferase M.TaqI-like" evidence="8">
    <location>
        <begin position="117"/>
        <end position="216"/>
    </location>
</feature>
<proteinExistence type="inferred from homology"/>
<protein>
    <recommendedName>
        <fullName evidence="2">site-specific DNA-methyltransferase (adenine-specific)</fullName>
        <ecNumber evidence="2">2.1.1.72</ecNumber>
    </recommendedName>
</protein>
<keyword evidence="3 9" id="KW-0489">Methyltransferase</keyword>
<evidence type="ECO:0000256" key="1">
    <source>
        <dbReference type="ARBA" id="ARBA00006594"/>
    </source>
</evidence>
<evidence type="ECO:0000256" key="6">
    <source>
        <dbReference type="ARBA" id="ARBA00047942"/>
    </source>
</evidence>
<comment type="caution">
    <text evidence="9">The sequence shown here is derived from an EMBL/GenBank/DDBJ whole genome shotgun (WGS) entry which is preliminary data.</text>
</comment>
<dbReference type="GO" id="GO:0009007">
    <property type="term" value="F:site-specific DNA-methyltransferase (adenine-specific) activity"/>
    <property type="evidence" value="ECO:0007669"/>
    <property type="project" value="UniProtKB-EC"/>
</dbReference>
<dbReference type="EC" id="2.1.1.72" evidence="2"/>
<dbReference type="SUPFAM" id="SSF53335">
    <property type="entry name" value="S-adenosyl-L-methionine-dependent methyltransferases"/>
    <property type="match status" value="1"/>
</dbReference>
<dbReference type="GO" id="GO:0006304">
    <property type="term" value="P:DNA modification"/>
    <property type="evidence" value="ECO:0007669"/>
    <property type="project" value="InterPro"/>
</dbReference>
<dbReference type="InterPro" id="IPR050953">
    <property type="entry name" value="N4_N6_ade-DNA_methylase"/>
</dbReference>